<gene>
    <name evidence="3" type="ORF">BJ322DRAFT_1005746</name>
</gene>
<feature type="compositionally biased region" description="Pro residues" evidence="2">
    <location>
        <begin position="313"/>
        <end position="322"/>
    </location>
</feature>
<name>A0A9P6HDQ9_9AGAM</name>
<protein>
    <submittedName>
        <fullName evidence="3">Uncharacterized protein</fullName>
    </submittedName>
</protein>
<feature type="coiled-coil region" evidence="1">
    <location>
        <begin position="223"/>
        <end position="257"/>
    </location>
</feature>
<reference evidence="3" key="2">
    <citation type="submission" date="2020-11" db="EMBL/GenBank/DDBJ databases">
        <authorList>
            <consortium name="DOE Joint Genome Institute"/>
            <person name="Kuo A."/>
            <person name="Miyauchi S."/>
            <person name="Kiss E."/>
            <person name="Drula E."/>
            <person name="Kohler A."/>
            <person name="Sanchez-Garcia M."/>
            <person name="Andreopoulos B."/>
            <person name="Barry K.W."/>
            <person name="Bonito G."/>
            <person name="Buee M."/>
            <person name="Carver A."/>
            <person name="Chen C."/>
            <person name="Cichocki N."/>
            <person name="Clum A."/>
            <person name="Culley D."/>
            <person name="Crous P.W."/>
            <person name="Fauchery L."/>
            <person name="Girlanda M."/>
            <person name="Hayes R."/>
            <person name="Keri Z."/>
            <person name="Labutti K."/>
            <person name="Lipzen A."/>
            <person name="Lombard V."/>
            <person name="Magnuson J."/>
            <person name="Maillard F."/>
            <person name="Morin E."/>
            <person name="Murat C."/>
            <person name="Nolan M."/>
            <person name="Ohm R."/>
            <person name="Pangilinan J."/>
            <person name="Pereira M."/>
            <person name="Perotto S."/>
            <person name="Peter M."/>
            <person name="Riley R."/>
            <person name="Sitrit Y."/>
            <person name="Stielow B."/>
            <person name="Szollosi G."/>
            <person name="Zifcakova L."/>
            <person name="Stursova M."/>
            <person name="Spatafora J.W."/>
            <person name="Tedersoo L."/>
            <person name="Vaario L.-M."/>
            <person name="Yamada A."/>
            <person name="Yan M."/>
            <person name="Wang P."/>
            <person name="Xu J."/>
            <person name="Bruns T."/>
            <person name="Baldrian P."/>
            <person name="Vilgalys R."/>
            <person name="Henrissat B."/>
            <person name="Grigoriev I.V."/>
            <person name="Hibbett D."/>
            <person name="Nagy L.G."/>
            <person name="Martin F.M."/>
        </authorList>
    </citation>
    <scope>NUCLEOTIDE SEQUENCE</scope>
    <source>
        <strain evidence="3">UH-Tt-Lm1</strain>
    </source>
</reference>
<comment type="caution">
    <text evidence="3">The sequence shown here is derived from an EMBL/GenBank/DDBJ whole genome shotgun (WGS) entry which is preliminary data.</text>
</comment>
<evidence type="ECO:0000313" key="3">
    <source>
        <dbReference type="EMBL" id="KAF9785124.1"/>
    </source>
</evidence>
<proteinExistence type="predicted"/>
<accession>A0A9P6HDQ9</accession>
<dbReference type="AlphaFoldDB" id="A0A9P6HDQ9"/>
<feature type="compositionally biased region" description="Polar residues" evidence="2">
    <location>
        <begin position="349"/>
        <end position="371"/>
    </location>
</feature>
<evidence type="ECO:0000313" key="4">
    <source>
        <dbReference type="Proteomes" id="UP000736335"/>
    </source>
</evidence>
<keyword evidence="4" id="KW-1185">Reference proteome</keyword>
<evidence type="ECO:0000256" key="2">
    <source>
        <dbReference type="SAM" id="MobiDB-lite"/>
    </source>
</evidence>
<feature type="compositionally biased region" description="Polar residues" evidence="2">
    <location>
        <begin position="147"/>
        <end position="167"/>
    </location>
</feature>
<dbReference type="OrthoDB" id="2505754at2759"/>
<feature type="region of interest" description="Disordered" evidence="2">
    <location>
        <begin position="141"/>
        <end position="216"/>
    </location>
</feature>
<organism evidence="3 4">
    <name type="scientific">Thelephora terrestris</name>
    <dbReference type="NCBI Taxonomy" id="56493"/>
    <lineage>
        <taxon>Eukaryota</taxon>
        <taxon>Fungi</taxon>
        <taxon>Dikarya</taxon>
        <taxon>Basidiomycota</taxon>
        <taxon>Agaricomycotina</taxon>
        <taxon>Agaricomycetes</taxon>
        <taxon>Thelephorales</taxon>
        <taxon>Thelephoraceae</taxon>
        <taxon>Thelephora</taxon>
    </lineage>
</organism>
<dbReference type="EMBL" id="WIUZ02000007">
    <property type="protein sequence ID" value="KAF9785124.1"/>
    <property type="molecule type" value="Genomic_DNA"/>
</dbReference>
<evidence type="ECO:0000256" key="1">
    <source>
        <dbReference type="SAM" id="Coils"/>
    </source>
</evidence>
<keyword evidence="1" id="KW-0175">Coiled coil</keyword>
<dbReference type="Proteomes" id="UP000736335">
    <property type="component" value="Unassembled WGS sequence"/>
</dbReference>
<sequence length="443" mass="48134">MTSEPPPEDYSPIIARPHSIDLSLELEHQLNTESLPNSPAPDGGFFKRQSLDPHVLASIITQLRISLENVTRERDDLLLACDEATQKQALLQENLQIVTDRSTKLEEQLSVAHDKHKDDEEAISMLRTKVEESRRGLMRLQTESRRMSQLTIESPARSNGTPSSNKRLSLLISPPPNPNRGHRRISSQSDSGFGLPEAFNWASPPPSSSALSDEEQNFASKEIQCFKQEIKSLKGTLEETKHELAEAKEALDASEQCAKALRDYISEFRVGEADSSPSGMPPPPTTPAKVEDTKVSSKWSLKLWNGGSVTSPPNAPTTPLSPPTSSSVLSPATSPQPPALTRKIGSFFASRTGSISSVTSLTPLPNTQQPSMYRASSDVSSVTEEEEPSSPCSDMSKTPAQVMIRQFTAGLPGSDVDGGSSFGKDRESGEFASTPTQRFPIAL</sequence>
<reference evidence="3" key="1">
    <citation type="journal article" date="2020" name="Nat. Commun.">
        <title>Large-scale genome sequencing of mycorrhizal fungi provides insights into the early evolution of symbiotic traits.</title>
        <authorList>
            <person name="Miyauchi S."/>
            <person name="Kiss E."/>
            <person name="Kuo A."/>
            <person name="Drula E."/>
            <person name="Kohler A."/>
            <person name="Sanchez-Garcia M."/>
            <person name="Morin E."/>
            <person name="Andreopoulos B."/>
            <person name="Barry K.W."/>
            <person name="Bonito G."/>
            <person name="Buee M."/>
            <person name="Carver A."/>
            <person name="Chen C."/>
            <person name="Cichocki N."/>
            <person name="Clum A."/>
            <person name="Culley D."/>
            <person name="Crous P.W."/>
            <person name="Fauchery L."/>
            <person name="Girlanda M."/>
            <person name="Hayes R.D."/>
            <person name="Keri Z."/>
            <person name="LaButti K."/>
            <person name="Lipzen A."/>
            <person name="Lombard V."/>
            <person name="Magnuson J."/>
            <person name="Maillard F."/>
            <person name="Murat C."/>
            <person name="Nolan M."/>
            <person name="Ohm R.A."/>
            <person name="Pangilinan J."/>
            <person name="Pereira M.F."/>
            <person name="Perotto S."/>
            <person name="Peter M."/>
            <person name="Pfister S."/>
            <person name="Riley R."/>
            <person name="Sitrit Y."/>
            <person name="Stielow J.B."/>
            <person name="Szollosi G."/>
            <person name="Zifcakova L."/>
            <person name="Stursova M."/>
            <person name="Spatafora J.W."/>
            <person name="Tedersoo L."/>
            <person name="Vaario L.M."/>
            <person name="Yamada A."/>
            <person name="Yan M."/>
            <person name="Wang P."/>
            <person name="Xu J."/>
            <person name="Bruns T."/>
            <person name="Baldrian P."/>
            <person name="Vilgalys R."/>
            <person name="Dunand C."/>
            <person name="Henrissat B."/>
            <person name="Grigoriev I.V."/>
            <person name="Hibbett D."/>
            <person name="Nagy L.G."/>
            <person name="Martin F.M."/>
        </authorList>
    </citation>
    <scope>NUCLEOTIDE SEQUENCE</scope>
    <source>
        <strain evidence="3">UH-Tt-Lm1</strain>
    </source>
</reference>
<feature type="compositionally biased region" description="Low complexity" evidence="2">
    <location>
        <begin position="323"/>
        <end position="333"/>
    </location>
</feature>
<feature type="region of interest" description="Disordered" evidence="2">
    <location>
        <begin position="270"/>
        <end position="443"/>
    </location>
</feature>